<gene>
    <name evidence="1" type="ORF">PhaeoP88_04477</name>
</gene>
<reference evidence="1 2" key="2">
    <citation type="journal article" date="2017" name="Genome Biol. Evol.">
        <title>Trajectories and Drivers of Genome Evolution in Surface-Associated Marine Phaeobacter.</title>
        <authorList>
            <person name="Freese H.M."/>
            <person name="Sikorski J."/>
            <person name="Bunk B."/>
            <person name="Scheuner C."/>
            <person name="Meier-Kolthoff J.P."/>
            <person name="Sproer C."/>
            <person name="Gram L."/>
            <person name="Overmann J."/>
        </authorList>
    </citation>
    <scope>NUCLEOTIDE SEQUENCE [LARGE SCALE GENOMIC DNA]</scope>
    <source>
        <strain evidence="1 2">P88</strain>
        <plasmid evidence="2">pp88_e</plasmid>
    </source>
</reference>
<protein>
    <submittedName>
        <fullName evidence="1">Uncharacterized protein</fullName>
    </submittedName>
</protein>
<accession>A0A2I7KGR9</accession>
<proteinExistence type="predicted"/>
<dbReference type="GeneID" id="31848642"/>
<evidence type="ECO:0000313" key="1">
    <source>
        <dbReference type="EMBL" id="AUR01789.1"/>
    </source>
</evidence>
<dbReference type="Proteomes" id="UP000236447">
    <property type="component" value="Plasmid pP88_e"/>
</dbReference>
<geneLocation type="plasmid" evidence="2">
    <name>pp88_e</name>
</geneLocation>
<dbReference type="EMBL" id="CP010730">
    <property type="protein sequence ID" value="AUR01789.1"/>
    <property type="molecule type" value="Genomic_DNA"/>
</dbReference>
<sequence>MSFPDHYQITERTRFRVRYEIHPGREFAATGVYWLRGFETVEDCQRAYVAARQASGLGASQFGEGNLFDQAGQHLARISYNGRLWSPVPWHRGLAPLAEAPEITPQGDHAQ</sequence>
<dbReference type="AlphaFoldDB" id="A0A2I7KGR9"/>
<organism evidence="1 2">
    <name type="scientific">Phaeobacter inhibens</name>
    <dbReference type="NCBI Taxonomy" id="221822"/>
    <lineage>
        <taxon>Bacteria</taxon>
        <taxon>Pseudomonadati</taxon>
        <taxon>Pseudomonadota</taxon>
        <taxon>Alphaproteobacteria</taxon>
        <taxon>Rhodobacterales</taxon>
        <taxon>Roseobacteraceae</taxon>
        <taxon>Phaeobacter</taxon>
    </lineage>
</organism>
<dbReference type="RefSeq" id="WP_024099646.1">
    <property type="nucleotide sequence ID" value="NZ_CP010730.1"/>
</dbReference>
<name>A0A2I7KGR9_9RHOB</name>
<keyword evidence="1" id="KW-0614">Plasmid</keyword>
<reference evidence="1 2" key="1">
    <citation type="journal article" date="2017" name="Front. Microbiol.">
        <title>Phaeobacter piscinae sp. nov., a species of the Roseobacter group and potential aquaculture probiont.</title>
        <authorList>
            <person name="Sonnenschein E.C."/>
            <person name="Phippen C.B.W."/>
            <person name="Nielsen K.F."/>
            <person name="Mateiu R.V."/>
            <person name="Melchiorsen J."/>
            <person name="Gram L."/>
            <person name="Overmann J."/>
            <person name="Freese H.M."/>
        </authorList>
    </citation>
    <scope>NUCLEOTIDE SEQUENCE [LARGE SCALE GENOMIC DNA]</scope>
    <source>
        <strain evidence="1 2">P88</strain>
        <plasmid evidence="2">pp88_e</plasmid>
    </source>
</reference>
<evidence type="ECO:0000313" key="2">
    <source>
        <dbReference type="Proteomes" id="UP000236447"/>
    </source>
</evidence>